<evidence type="ECO:0000256" key="4">
    <source>
        <dbReference type="ARBA" id="ARBA00023018"/>
    </source>
</evidence>
<sequence>MIYRWIFKENWHDYKLRWNPDDYGGVEMLYVPSEHIWLPDIVLYNNADGNYEVTLMTKATLKYTGEVVWKPPAIYKSSCEIDVEWFPFDEQSCNMKFGSWTYNGLQVDLKHIEQVKGSNIVPIGINLREFYMSVEWDILEVPAKRNQEYFPGAPEPYPGTVSFLPLPLRQVLSVSPLRSRVPLSSRAVNVFSYSSTVPPSGLATAQDTRLLEDGPEAFSKKRSPDVSASLNAARDASVSWKFR</sequence>
<dbReference type="AlphaFoldDB" id="A0A423TT70"/>
<keyword evidence="5 12" id="KW-0406">Ion transport</keyword>
<reference evidence="15 16" key="1">
    <citation type="submission" date="2018-04" db="EMBL/GenBank/DDBJ databases">
        <authorList>
            <person name="Zhang X."/>
            <person name="Yuan J."/>
            <person name="Li F."/>
            <person name="Xiang J."/>
        </authorList>
    </citation>
    <scope>NUCLEOTIDE SEQUENCE [LARGE SCALE GENOMIC DNA]</scope>
    <source>
        <tissue evidence="15">Muscle</tissue>
    </source>
</reference>
<keyword evidence="8" id="KW-0628">Postsynaptic cell membrane</keyword>
<dbReference type="STRING" id="6689.A0A423TT70"/>
<reference evidence="15 16" key="2">
    <citation type="submission" date="2019-01" db="EMBL/GenBank/DDBJ databases">
        <title>The decoding of complex shrimp genome reveals the adaptation for benthos swimmer, frequently molting mechanism and breeding impact on genome.</title>
        <authorList>
            <person name="Sun Y."/>
            <person name="Gao Y."/>
            <person name="Yu Y."/>
        </authorList>
    </citation>
    <scope>NUCLEOTIDE SEQUENCE [LARGE SCALE GENOMIC DNA]</scope>
    <source>
        <tissue evidence="15">Muscle</tissue>
    </source>
</reference>
<dbReference type="PRINTS" id="PR00254">
    <property type="entry name" value="NICOTINICR"/>
</dbReference>
<keyword evidence="9" id="KW-1071">Ligand-gated ion channel</keyword>
<evidence type="ECO:0000256" key="5">
    <source>
        <dbReference type="ARBA" id="ARBA00023065"/>
    </source>
</evidence>
<name>A0A423TT70_PENVA</name>
<dbReference type="Pfam" id="PF02931">
    <property type="entry name" value="Neur_chan_LBD"/>
    <property type="match status" value="1"/>
</dbReference>
<dbReference type="PANTHER" id="PTHR18945">
    <property type="entry name" value="NEUROTRANSMITTER GATED ION CHANNEL"/>
    <property type="match status" value="1"/>
</dbReference>
<evidence type="ECO:0000256" key="11">
    <source>
        <dbReference type="ARBA" id="ARBA00034104"/>
    </source>
</evidence>
<dbReference type="Gene3D" id="2.70.170.10">
    <property type="entry name" value="Neurotransmitter-gated ion-channel ligand-binding domain"/>
    <property type="match status" value="1"/>
</dbReference>
<keyword evidence="3" id="KW-0812">Transmembrane</keyword>
<evidence type="ECO:0000313" key="15">
    <source>
        <dbReference type="EMBL" id="ROT79610.1"/>
    </source>
</evidence>
<accession>A0A423TT70</accession>
<dbReference type="InterPro" id="IPR006202">
    <property type="entry name" value="Neur_chan_lig-bd"/>
</dbReference>
<evidence type="ECO:0000256" key="9">
    <source>
        <dbReference type="ARBA" id="ARBA00023286"/>
    </source>
</evidence>
<dbReference type="SUPFAM" id="SSF63712">
    <property type="entry name" value="Nicotinic receptor ligand binding domain-like"/>
    <property type="match status" value="1"/>
</dbReference>
<dbReference type="FunFam" id="2.70.170.10:FF:000013">
    <property type="entry name" value="Acetylcholine receptor subunit alpha"/>
    <property type="match status" value="1"/>
</dbReference>
<keyword evidence="7 15" id="KW-0675">Receptor</keyword>
<dbReference type="EMBL" id="QCYY01001219">
    <property type="protein sequence ID" value="ROT79610.1"/>
    <property type="molecule type" value="Genomic_DNA"/>
</dbReference>
<comment type="subcellular location">
    <subcellularLocation>
        <location evidence="11">Postsynaptic cell membrane</location>
        <topology evidence="11">Multi-pass membrane protein</topology>
    </subcellularLocation>
</comment>
<evidence type="ECO:0000256" key="1">
    <source>
        <dbReference type="ARBA" id="ARBA00022448"/>
    </source>
</evidence>
<dbReference type="InterPro" id="IPR002394">
    <property type="entry name" value="Nicotinic_acetylcholine_rcpt"/>
</dbReference>
<evidence type="ECO:0000313" key="16">
    <source>
        <dbReference type="Proteomes" id="UP000283509"/>
    </source>
</evidence>
<evidence type="ECO:0000256" key="2">
    <source>
        <dbReference type="ARBA" id="ARBA00022475"/>
    </source>
</evidence>
<comment type="similarity">
    <text evidence="12">Belongs to the ligand-gated ion channel (TC 1.A.9) family.</text>
</comment>
<evidence type="ECO:0000256" key="6">
    <source>
        <dbReference type="ARBA" id="ARBA00023136"/>
    </source>
</evidence>
<dbReference type="Proteomes" id="UP000283509">
    <property type="component" value="Unassembled WGS sequence"/>
</dbReference>
<keyword evidence="4" id="KW-0770">Synapse</keyword>
<proteinExistence type="inferred from homology"/>
<protein>
    <submittedName>
        <fullName evidence="15">Nicotinic acetylcholine receptor subunit alpha 8</fullName>
    </submittedName>
</protein>
<dbReference type="OrthoDB" id="5975154at2759"/>
<evidence type="ECO:0000256" key="8">
    <source>
        <dbReference type="ARBA" id="ARBA00023257"/>
    </source>
</evidence>
<keyword evidence="1 12" id="KW-0813">Transport</keyword>
<evidence type="ECO:0000259" key="14">
    <source>
        <dbReference type="Pfam" id="PF02931"/>
    </source>
</evidence>
<keyword evidence="2" id="KW-1003">Cell membrane</keyword>
<feature type="region of interest" description="Disordered" evidence="13">
    <location>
        <begin position="216"/>
        <end position="243"/>
    </location>
</feature>
<organism evidence="15 16">
    <name type="scientific">Penaeus vannamei</name>
    <name type="common">Whiteleg shrimp</name>
    <name type="synonym">Litopenaeus vannamei</name>
    <dbReference type="NCBI Taxonomy" id="6689"/>
    <lineage>
        <taxon>Eukaryota</taxon>
        <taxon>Metazoa</taxon>
        <taxon>Ecdysozoa</taxon>
        <taxon>Arthropoda</taxon>
        <taxon>Crustacea</taxon>
        <taxon>Multicrustacea</taxon>
        <taxon>Malacostraca</taxon>
        <taxon>Eumalacostraca</taxon>
        <taxon>Eucarida</taxon>
        <taxon>Decapoda</taxon>
        <taxon>Dendrobranchiata</taxon>
        <taxon>Penaeoidea</taxon>
        <taxon>Penaeidae</taxon>
        <taxon>Penaeus</taxon>
    </lineage>
</organism>
<feature type="domain" description="Neurotransmitter-gated ion-channel ligand-binding" evidence="14">
    <location>
        <begin position="5"/>
        <end position="151"/>
    </location>
</feature>
<evidence type="ECO:0000256" key="12">
    <source>
        <dbReference type="RuleBase" id="RU000687"/>
    </source>
</evidence>
<evidence type="ECO:0000256" key="7">
    <source>
        <dbReference type="ARBA" id="ARBA00023170"/>
    </source>
</evidence>
<evidence type="ECO:0000256" key="13">
    <source>
        <dbReference type="SAM" id="MobiDB-lite"/>
    </source>
</evidence>
<dbReference type="GO" id="GO:0022848">
    <property type="term" value="F:acetylcholine-gated monoatomic cation-selective channel activity"/>
    <property type="evidence" value="ECO:0007669"/>
    <property type="project" value="InterPro"/>
</dbReference>
<dbReference type="GO" id="GO:0045211">
    <property type="term" value="C:postsynaptic membrane"/>
    <property type="evidence" value="ECO:0007669"/>
    <property type="project" value="UniProtKB-SubCell"/>
</dbReference>
<keyword evidence="16" id="KW-1185">Reference proteome</keyword>
<dbReference type="PROSITE" id="PS00236">
    <property type="entry name" value="NEUROTR_ION_CHANNEL"/>
    <property type="match status" value="1"/>
</dbReference>
<dbReference type="InterPro" id="IPR018000">
    <property type="entry name" value="Neurotransmitter_ion_chnl_CS"/>
</dbReference>
<keyword evidence="10 12" id="KW-0407">Ion channel</keyword>
<dbReference type="InterPro" id="IPR036734">
    <property type="entry name" value="Neur_chan_lig-bd_sf"/>
</dbReference>
<gene>
    <name evidence="15" type="ORF">C7M84_001668</name>
</gene>
<evidence type="ECO:0000256" key="10">
    <source>
        <dbReference type="ARBA" id="ARBA00023303"/>
    </source>
</evidence>
<dbReference type="PRINTS" id="PR00252">
    <property type="entry name" value="NRIONCHANNEL"/>
</dbReference>
<evidence type="ECO:0000256" key="3">
    <source>
        <dbReference type="ARBA" id="ARBA00022692"/>
    </source>
</evidence>
<dbReference type="InterPro" id="IPR006201">
    <property type="entry name" value="Neur_channel"/>
</dbReference>
<comment type="caution">
    <text evidence="15">The sequence shown here is derived from an EMBL/GenBank/DDBJ whole genome shotgun (WGS) entry which is preliminary data.</text>
</comment>
<keyword evidence="6" id="KW-0472">Membrane</keyword>
<dbReference type="GO" id="GO:0004888">
    <property type="term" value="F:transmembrane signaling receptor activity"/>
    <property type="evidence" value="ECO:0007669"/>
    <property type="project" value="InterPro"/>
</dbReference>